<reference evidence="16 17" key="1">
    <citation type="submission" date="2024-02" db="EMBL/GenBank/DDBJ databases">
        <title>De novo assembly and annotation of 12 fungi associated with fruit tree decline syndrome in Ontario, Canada.</title>
        <authorList>
            <person name="Sulman M."/>
            <person name="Ellouze W."/>
            <person name="Ilyukhin E."/>
        </authorList>
    </citation>
    <scope>NUCLEOTIDE SEQUENCE [LARGE SCALE GENOMIC DNA]</scope>
    <source>
        <strain evidence="16 17">M169</strain>
    </source>
</reference>
<keyword evidence="6" id="KW-0964">Secreted</keyword>
<comment type="similarity">
    <text evidence="4">Belongs to the glycosyl hydrolase 3 family.</text>
</comment>
<evidence type="ECO:0000313" key="17">
    <source>
        <dbReference type="Proteomes" id="UP001430848"/>
    </source>
</evidence>
<evidence type="ECO:0000256" key="13">
    <source>
        <dbReference type="ARBA" id="ARBA00023326"/>
    </source>
</evidence>
<feature type="signal peptide" evidence="14">
    <location>
        <begin position="1"/>
        <end position="21"/>
    </location>
</feature>
<dbReference type="GO" id="GO:0016787">
    <property type="term" value="F:hydrolase activity"/>
    <property type="evidence" value="ECO:0007669"/>
    <property type="project" value="UniProtKB-KW"/>
</dbReference>
<dbReference type="InterPro" id="IPR036962">
    <property type="entry name" value="Glyco_hydro_3_N_sf"/>
</dbReference>
<dbReference type="Pfam" id="PF14310">
    <property type="entry name" value="Fn3-like"/>
    <property type="match status" value="1"/>
</dbReference>
<keyword evidence="12" id="KW-0326">Glycosidase</keyword>
<evidence type="ECO:0000256" key="8">
    <source>
        <dbReference type="ARBA" id="ARBA00022801"/>
    </source>
</evidence>
<dbReference type="Gene3D" id="2.60.40.10">
    <property type="entry name" value="Immunoglobulins"/>
    <property type="match status" value="1"/>
</dbReference>
<gene>
    <name evidence="16" type="primary">CEL3B</name>
    <name evidence="16" type="ORF">SLS63_007003</name>
</gene>
<dbReference type="InterPro" id="IPR017853">
    <property type="entry name" value="GH"/>
</dbReference>
<organism evidence="16 17">
    <name type="scientific">Diaporthe eres</name>
    <name type="common">Phomopsis oblonga</name>
    <dbReference type="NCBI Taxonomy" id="83184"/>
    <lineage>
        <taxon>Eukaryota</taxon>
        <taxon>Fungi</taxon>
        <taxon>Dikarya</taxon>
        <taxon>Ascomycota</taxon>
        <taxon>Pezizomycotina</taxon>
        <taxon>Sordariomycetes</taxon>
        <taxon>Sordariomycetidae</taxon>
        <taxon>Diaporthales</taxon>
        <taxon>Diaporthaceae</taxon>
        <taxon>Diaporthe</taxon>
        <taxon>Diaporthe eres species complex</taxon>
    </lineage>
</organism>
<keyword evidence="8 16" id="KW-0378">Hydrolase</keyword>
<evidence type="ECO:0000256" key="6">
    <source>
        <dbReference type="ARBA" id="ARBA00022525"/>
    </source>
</evidence>
<evidence type="ECO:0000256" key="10">
    <source>
        <dbReference type="ARBA" id="ARBA00023180"/>
    </source>
</evidence>
<dbReference type="Proteomes" id="UP001430848">
    <property type="component" value="Unassembled WGS sequence"/>
</dbReference>
<dbReference type="InterPro" id="IPR013783">
    <property type="entry name" value="Ig-like_fold"/>
</dbReference>
<evidence type="ECO:0000313" key="16">
    <source>
        <dbReference type="EMBL" id="KAK7727922.1"/>
    </source>
</evidence>
<feature type="domain" description="Fibronectin type III-like" evidence="15">
    <location>
        <begin position="694"/>
        <end position="760"/>
    </location>
</feature>
<evidence type="ECO:0000256" key="14">
    <source>
        <dbReference type="SAM" id="SignalP"/>
    </source>
</evidence>
<dbReference type="InterPro" id="IPR026891">
    <property type="entry name" value="Fn3-like"/>
</dbReference>
<dbReference type="SUPFAM" id="SSF51445">
    <property type="entry name" value="(Trans)glycosidases"/>
    <property type="match status" value="1"/>
</dbReference>
<dbReference type="Pfam" id="PF01915">
    <property type="entry name" value="Glyco_hydro_3_C"/>
    <property type="match status" value="1"/>
</dbReference>
<evidence type="ECO:0000256" key="4">
    <source>
        <dbReference type="ARBA" id="ARBA00005336"/>
    </source>
</evidence>
<evidence type="ECO:0000256" key="2">
    <source>
        <dbReference type="ARBA" id="ARBA00004613"/>
    </source>
</evidence>
<dbReference type="EC" id="3.2.1.21" evidence="5"/>
<protein>
    <recommendedName>
        <fullName evidence="5">beta-glucosidase</fullName>
        <ecNumber evidence="5">3.2.1.21</ecNumber>
    </recommendedName>
</protein>
<evidence type="ECO:0000256" key="12">
    <source>
        <dbReference type="ARBA" id="ARBA00023295"/>
    </source>
</evidence>
<dbReference type="SMART" id="SM01217">
    <property type="entry name" value="Fn3_like"/>
    <property type="match status" value="1"/>
</dbReference>
<dbReference type="PANTHER" id="PTHR42715:SF5">
    <property type="entry name" value="BETA-GLUCOSIDASE M-RELATED"/>
    <property type="match status" value="1"/>
</dbReference>
<dbReference type="Pfam" id="PF00933">
    <property type="entry name" value="Glyco_hydro_3"/>
    <property type="match status" value="1"/>
</dbReference>
<accession>A0ABR1P6U8</accession>
<dbReference type="InterPro" id="IPR050288">
    <property type="entry name" value="Cellulose_deg_GH3"/>
</dbReference>
<dbReference type="SUPFAM" id="SSF52279">
    <property type="entry name" value="Beta-D-glucan exohydrolase, C-terminal domain"/>
    <property type="match status" value="1"/>
</dbReference>
<keyword evidence="11" id="KW-0119">Carbohydrate metabolism</keyword>
<dbReference type="PANTHER" id="PTHR42715">
    <property type="entry name" value="BETA-GLUCOSIDASE"/>
    <property type="match status" value="1"/>
</dbReference>
<proteinExistence type="inferred from homology"/>
<evidence type="ECO:0000256" key="3">
    <source>
        <dbReference type="ARBA" id="ARBA00004987"/>
    </source>
</evidence>
<dbReference type="InterPro" id="IPR002772">
    <property type="entry name" value="Glyco_hydro_3_C"/>
</dbReference>
<evidence type="ECO:0000256" key="7">
    <source>
        <dbReference type="ARBA" id="ARBA00022729"/>
    </source>
</evidence>
<name>A0ABR1P6U8_DIAER</name>
<keyword evidence="10" id="KW-0325">Glycoprotein</keyword>
<feature type="chain" id="PRO_5046223351" description="beta-glucosidase" evidence="14">
    <location>
        <begin position="22"/>
        <end position="771"/>
    </location>
</feature>
<dbReference type="InterPro" id="IPR001764">
    <property type="entry name" value="Glyco_hydro_3_N"/>
</dbReference>
<keyword evidence="7 14" id="KW-0732">Signal</keyword>
<evidence type="ECO:0000259" key="15">
    <source>
        <dbReference type="SMART" id="SM01217"/>
    </source>
</evidence>
<dbReference type="PRINTS" id="PR00133">
    <property type="entry name" value="GLHYDRLASE3"/>
</dbReference>
<comment type="subcellular location">
    <subcellularLocation>
        <location evidence="2">Secreted</location>
    </subcellularLocation>
</comment>
<dbReference type="Gene3D" id="3.20.20.300">
    <property type="entry name" value="Glycoside hydrolase, family 3, N-terminal domain"/>
    <property type="match status" value="1"/>
</dbReference>
<keyword evidence="13" id="KW-0624">Polysaccharide degradation</keyword>
<comment type="catalytic activity">
    <reaction evidence="1">
        <text>Hydrolysis of terminal, non-reducing beta-D-glucosyl residues with release of beta-D-glucose.</text>
        <dbReference type="EC" id="3.2.1.21"/>
    </reaction>
</comment>
<evidence type="ECO:0000256" key="1">
    <source>
        <dbReference type="ARBA" id="ARBA00000448"/>
    </source>
</evidence>
<evidence type="ECO:0000256" key="11">
    <source>
        <dbReference type="ARBA" id="ARBA00023277"/>
    </source>
</evidence>
<dbReference type="EMBL" id="JAKNSF020000036">
    <property type="protein sequence ID" value="KAK7727922.1"/>
    <property type="molecule type" value="Genomic_DNA"/>
</dbReference>
<dbReference type="InterPro" id="IPR036881">
    <property type="entry name" value="Glyco_hydro_3_C_sf"/>
</dbReference>
<comment type="pathway">
    <text evidence="3">Glycan metabolism; cellulose degradation.</text>
</comment>
<sequence>MRLTLTHLLPLLALGHALTDADFYGQSPPVYPAPHAKGLGSWASAFSAAEALVGQMTLEEKLNVTGGHTNPANTCSGNTGSVPRLGWPGLCLQDAGNGVRAADLTNSYPSGIHVGASWDRNLTYRRGLEMGREFRAKGANVALGPVAGPLGRTALGGRNWEGFAADPYLSGVLNAETIKGIQDAGVIANLKHLIANEQETWRRPYNDTEAASSNIDDKTLHELYLWPFADGVRAGAASLMCSYNRVNNSYGCQNSKLMNGLLKTELEFQGFVVSDWNARTGGIAGPLAGLDMIMPNGTSWAANLTESVKNGSVTEERIDDMAHRLAVRILAAWYLLGQNDSSFPSPRVGIQNLSLPHELIDARSPDADLTLLEGAAAGHVLVKNVNNSLPLQNPKMLSIFGYDAQAPPTKNIDKLFELGYQSQPEMADATLGFEAHFSQRAYDGVIFAGGRSGSNGPSYIDSPFGALTQRAKESRTYLNWDLRSGNPPVNPMSDACLVFINAMATEGWDRDGLHDDFSDGLVLNVASKCANTIVVIHAAGIRLVDQWIEHPNVTATIIAHLPGQDIGESLVSLLYGEVSPSGKLPYTLARNESDYGNLYEPCKPASDDDHFPQCNYTEGVYIDYRHFDANNIEPRFEFGFGLSYTTFEYSGGAVQPAAVSSNLSQRVITGGSIWDVAATVTVGITNTGSAAADEIAQLYVGIPGGPARQLRGFEKVRLAPGEQADVAFELTRRDLGVWDVVSQSWVVQPGRYDVYVGSSSRDIRWKGVYEI</sequence>
<dbReference type="Gene3D" id="3.40.50.1700">
    <property type="entry name" value="Glycoside hydrolase family 3 C-terminal domain"/>
    <property type="match status" value="1"/>
</dbReference>
<comment type="caution">
    <text evidence="16">The sequence shown here is derived from an EMBL/GenBank/DDBJ whole genome shotgun (WGS) entry which is preliminary data.</text>
</comment>
<keyword evidence="9" id="KW-0136">Cellulose degradation</keyword>
<evidence type="ECO:0000256" key="9">
    <source>
        <dbReference type="ARBA" id="ARBA00023001"/>
    </source>
</evidence>
<evidence type="ECO:0000256" key="5">
    <source>
        <dbReference type="ARBA" id="ARBA00012744"/>
    </source>
</evidence>
<keyword evidence="17" id="KW-1185">Reference proteome</keyword>